<protein>
    <submittedName>
        <fullName evidence="3">Alpha-amylase</fullName>
    </submittedName>
</protein>
<dbReference type="EMBL" id="VKLW01000013">
    <property type="protein sequence ID" value="TYK33712.1"/>
    <property type="molecule type" value="Genomic_DNA"/>
</dbReference>
<dbReference type="InterPro" id="IPR013783">
    <property type="entry name" value="Ig-like_fold"/>
</dbReference>
<dbReference type="CDD" id="cd11350">
    <property type="entry name" value="AmyAc_4"/>
    <property type="match status" value="1"/>
</dbReference>
<sequence>MKKILCFYSLLLFFVFGCSSDKEDADFLTFSSETAVYFEKGMDFTSESGSRNISFKTGGPWRILLIGADSHAVDWCTVSSASGSGGDASVSVNVKENTGYDSRSVKLVLTTGGNIEKNLVITQKQKDALTLTSSHFEVPKEGKKIVVEVKANIDFEVEIPEAHRSWISQVKTRGLVSTELTFDIAPNEGVWDREGEIIIKSGSLSEKLKVVQAGSMAGGLSHHPESPDADKELTVSFKAPAGTPLYGYAGDVYIHAGVLDEGTWLYVPAGWNDNLDKCKMTRVGENVWSITLKPSVRAWFGSGETPVTKLGVVIRSADGTKKGIENDSFIEVTDTKYTAFEPAAIWYAPLPSGVREGINVINSGTVTLVLYDKTLSGRHKDFAHVVGDFNQWKLSNEEGCQMRRDDAKGCWWITLNGLDAAKEYAFQYYVGMKGGERIRLGDPYCEKILDPDHDKYIAASTYPESRNYPEGARGIVSVFKIQKDEYHWSVPDFKIKDAGSLVVYEMLLRDFTSTGDINGAMQKLDYLKTLGVNAVELMPVQEFDGNNSWGYNPCYYFALDKAYGTKQMYKQFIDACHQRGMAVILDVVYNHATGNHPFAKLYWDAAKNKTLPDNPWFNVDAPHPYSVFHDFNHESPLVRAFVKRNLEFLLTEYKFDGFRFDLSKGFTQQSSTEATAAKKDDSRIAILTDYYHTVHAANPHAVMILEHFCDEEEETALANAGMKLWHNMNGRYCQSAMGWKEDSSFEAMRNNGRPAGSMISFMESHDEERMGYKQIAYGNGPLKDRLPARMNQLASNAAFFLTVSGPKMIWQFGELGYDFSINSRPDGVVGDEGNRMDPKPVRWDYVEQPDRKALYEVYCKLMKLRNGYPDLFGTNAFKQWRVGENDWTAGRFMKLESTTRKLVVVANFSQEQTEVNADFGHTGTWYELRGDRLNVTSSTQNVKVPAHEFRLYTSFE</sequence>
<dbReference type="Pfam" id="PF00128">
    <property type="entry name" value="Alpha-amylase"/>
    <property type="match status" value="1"/>
</dbReference>
<dbReference type="AlphaFoldDB" id="A0A5D3ECI1"/>
<proteinExistence type="inferred from homology"/>
<dbReference type="PROSITE" id="PS51257">
    <property type="entry name" value="PROKAR_LIPOPROTEIN"/>
    <property type="match status" value="1"/>
</dbReference>
<dbReference type="SUPFAM" id="SSF81296">
    <property type="entry name" value="E set domains"/>
    <property type="match status" value="1"/>
</dbReference>
<dbReference type="SMART" id="SM00642">
    <property type="entry name" value="Aamy"/>
    <property type="match status" value="1"/>
</dbReference>
<organism evidence="3 4">
    <name type="scientific">Bacteroides pyogenes</name>
    <dbReference type="NCBI Taxonomy" id="310300"/>
    <lineage>
        <taxon>Bacteria</taxon>
        <taxon>Pseudomonadati</taxon>
        <taxon>Bacteroidota</taxon>
        <taxon>Bacteroidia</taxon>
        <taxon>Bacteroidales</taxon>
        <taxon>Bacteroidaceae</taxon>
        <taxon>Bacteroides</taxon>
    </lineage>
</organism>
<name>A0A5D3ECI1_9BACE</name>
<dbReference type="InterPro" id="IPR024361">
    <property type="entry name" value="BACON"/>
</dbReference>
<evidence type="ECO:0000313" key="4">
    <source>
        <dbReference type="Proteomes" id="UP000324383"/>
    </source>
</evidence>
<dbReference type="Gene3D" id="2.60.40.10">
    <property type="entry name" value="Immunoglobulins"/>
    <property type="match status" value="3"/>
</dbReference>
<dbReference type="InterPro" id="IPR006047">
    <property type="entry name" value="GH13_cat_dom"/>
</dbReference>
<dbReference type="CDD" id="cd14948">
    <property type="entry name" value="BACON"/>
    <property type="match status" value="2"/>
</dbReference>
<evidence type="ECO:0000259" key="2">
    <source>
        <dbReference type="SMART" id="SM00642"/>
    </source>
</evidence>
<dbReference type="Pfam" id="PF13004">
    <property type="entry name" value="BACON"/>
    <property type="match status" value="2"/>
</dbReference>
<dbReference type="InterPro" id="IPR014756">
    <property type="entry name" value="Ig_E-set"/>
</dbReference>
<keyword evidence="4" id="KW-1185">Reference proteome</keyword>
<comment type="similarity">
    <text evidence="1">Belongs to the glycosyl hydrolase 13 family.</text>
</comment>
<reference evidence="3 4" key="1">
    <citation type="submission" date="2019-07" db="EMBL/GenBank/DDBJ databases">
        <title>Draft Genome Sequences of Bacteroides pyogenes Strains Isolated from the Uterus Holstein Dairy Cows with Metritis.</title>
        <authorList>
            <person name="Cunha F."/>
            <person name="Galvao K.N."/>
            <person name="Jeon S.J."/>
            <person name="Jeong K.C."/>
        </authorList>
    </citation>
    <scope>NUCLEOTIDE SEQUENCE [LARGE SCALE GENOMIC DNA]</scope>
    <source>
        <strain evidence="3 4">KG-31</strain>
    </source>
</reference>
<comment type="caution">
    <text evidence="3">The sequence shown here is derived from an EMBL/GenBank/DDBJ whole genome shotgun (WGS) entry which is preliminary data.</text>
</comment>
<dbReference type="GO" id="GO:0005975">
    <property type="term" value="P:carbohydrate metabolic process"/>
    <property type="evidence" value="ECO:0007669"/>
    <property type="project" value="InterPro"/>
</dbReference>
<gene>
    <name evidence="3" type="ORF">FNJ60_07260</name>
</gene>
<feature type="domain" description="Glycosyl hydrolase family 13 catalytic" evidence="2">
    <location>
        <begin position="505"/>
        <end position="865"/>
    </location>
</feature>
<evidence type="ECO:0000256" key="1">
    <source>
        <dbReference type="ARBA" id="ARBA00008061"/>
    </source>
</evidence>
<dbReference type="InterPro" id="IPR017853">
    <property type="entry name" value="GH"/>
</dbReference>
<dbReference type="PANTHER" id="PTHR43002">
    <property type="entry name" value="GLYCOGEN DEBRANCHING ENZYME"/>
    <property type="match status" value="1"/>
</dbReference>
<dbReference type="SUPFAM" id="SSF51445">
    <property type="entry name" value="(Trans)glycosidases"/>
    <property type="match status" value="1"/>
</dbReference>
<accession>A0A5D3ECI1</accession>
<dbReference type="Gene3D" id="3.20.20.80">
    <property type="entry name" value="Glycosidases"/>
    <property type="match status" value="1"/>
</dbReference>
<evidence type="ECO:0000313" key="3">
    <source>
        <dbReference type="EMBL" id="TYK33712.1"/>
    </source>
</evidence>
<dbReference type="RefSeq" id="WP_051290226.1">
    <property type="nucleotide sequence ID" value="NZ_CAMBON010000030.1"/>
</dbReference>
<dbReference type="Proteomes" id="UP000324383">
    <property type="component" value="Unassembled WGS sequence"/>
</dbReference>